<dbReference type="RefSeq" id="WP_142620816.1">
    <property type="nucleotide sequence ID" value="NZ_VIRM01000027.1"/>
</dbReference>
<gene>
    <name evidence="3" type="primary">fdrA</name>
    <name evidence="3" type="ORF">FLX08_22035</name>
</gene>
<dbReference type="GO" id="GO:0004776">
    <property type="term" value="F:succinate-CoA ligase (GDP-forming) activity"/>
    <property type="evidence" value="ECO:0007669"/>
    <property type="project" value="TreeGrafter"/>
</dbReference>
<dbReference type="Pfam" id="PF02629">
    <property type="entry name" value="CoA_binding"/>
    <property type="match status" value="1"/>
</dbReference>
<organism evidence="3 4">
    <name type="scientific">Microbispora hainanensis</name>
    <dbReference type="NCBI Taxonomy" id="568844"/>
    <lineage>
        <taxon>Bacteria</taxon>
        <taxon>Bacillati</taxon>
        <taxon>Actinomycetota</taxon>
        <taxon>Actinomycetes</taxon>
        <taxon>Streptosporangiales</taxon>
        <taxon>Streptosporangiaceae</taxon>
        <taxon>Microbispora</taxon>
    </lineage>
</organism>
<dbReference type="GO" id="GO:0004775">
    <property type="term" value="F:succinate-CoA ligase (ADP-forming) activity"/>
    <property type="evidence" value="ECO:0007669"/>
    <property type="project" value="TreeGrafter"/>
</dbReference>
<accession>A0A544YQK4</accession>
<dbReference type="AlphaFoldDB" id="A0A544YQK4"/>
<dbReference type="NCBIfam" id="NF004760">
    <property type="entry name" value="PRK06091.1"/>
    <property type="match status" value="1"/>
</dbReference>
<sequence>MSTTNHIARVRIVRDTYCDSLRLLVATSVMSEREDVSWAGAVMATPSGLENLAAEGFGEEVIGTAGSNDLVLAVRTSGEAAAQTALDSGTEAVYAQAPAESEGDAVAPPRTLRQAVEQMPDATVAIVSVPGEYAALEAHHALSEGLHVLLFSDNVSIEEEAELKKRGNELGLLVMGPGAGTSVISGTGLGFANSVRRGPVGVVAAAGTGAQEVSALLDRWGVGVSHVIGVGGRDLSEQIGGRMAKAAVRMLDKDPATKAILLVSKPPSQTVAREVLGQCTSTPTVATFLGLGDMETPSGVRLARTLEDGALAAARLVGVTPTATSKGVRRQVEDAIAALGEERRTVRGYYSGGTLCYEAQLIIGELLGDVYSNEPLLHDHTLPAPPGTHVLLDLGAEEYTVGRPHPMIDPTTRLEIMRREARDPEVAVVLLDVVLGYGSHEDPAGQLASVMEEISADGGPRVVAYVLGADTDPQGYARQRAALEQVGCLVTETAARAAYAAAAIASRRPELAEVH</sequence>
<dbReference type="GO" id="GO:0005829">
    <property type="term" value="C:cytosol"/>
    <property type="evidence" value="ECO:0007669"/>
    <property type="project" value="TreeGrafter"/>
</dbReference>
<evidence type="ECO:0000259" key="2">
    <source>
        <dbReference type="Pfam" id="PF02629"/>
    </source>
</evidence>
<dbReference type="PANTHER" id="PTHR11117:SF24">
    <property type="entry name" value="PROTEIN FDRA"/>
    <property type="match status" value="1"/>
</dbReference>
<evidence type="ECO:0000313" key="4">
    <source>
        <dbReference type="Proteomes" id="UP000316541"/>
    </source>
</evidence>
<dbReference type="GO" id="GO:0006099">
    <property type="term" value="P:tricarboxylic acid cycle"/>
    <property type="evidence" value="ECO:0007669"/>
    <property type="project" value="TreeGrafter"/>
</dbReference>
<feature type="domain" description="CoA-binding" evidence="2">
    <location>
        <begin position="199"/>
        <end position="275"/>
    </location>
</feature>
<comment type="caution">
    <text evidence="3">The sequence shown here is derived from an EMBL/GenBank/DDBJ whole genome shotgun (WGS) entry which is preliminary data.</text>
</comment>
<proteinExistence type="predicted"/>
<dbReference type="InterPro" id="IPR003781">
    <property type="entry name" value="CoA-bd"/>
</dbReference>
<name>A0A544YQK4_9ACTN</name>
<dbReference type="InterPro" id="IPR005811">
    <property type="entry name" value="SUCC_ACL_C"/>
</dbReference>
<dbReference type="InterPro" id="IPR016102">
    <property type="entry name" value="Succinyl-CoA_synth-like"/>
</dbReference>
<protein>
    <submittedName>
        <fullName evidence="3">Acyl-CoA synthetase FdrA</fullName>
    </submittedName>
</protein>
<reference evidence="3 4" key="1">
    <citation type="submission" date="2019-07" db="EMBL/GenBank/DDBJ databases">
        <title>Microbispora hainanensis DSM 45428.</title>
        <authorList>
            <person name="Thawai C."/>
        </authorList>
    </citation>
    <scope>NUCLEOTIDE SEQUENCE [LARGE SCALE GENOMIC DNA]</scope>
    <source>
        <strain evidence="3 4">DSM 45428</strain>
    </source>
</reference>
<dbReference type="EMBL" id="VIRM01000027">
    <property type="protein sequence ID" value="TQS19059.1"/>
    <property type="molecule type" value="Genomic_DNA"/>
</dbReference>
<dbReference type="Gene3D" id="3.40.50.720">
    <property type="entry name" value="NAD(P)-binding Rossmann-like Domain"/>
    <property type="match status" value="1"/>
</dbReference>
<dbReference type="GO" id="GO:0009361">
    <property type="term" value="C:succinate-CoA ligase complex (ADP-forming)"/>
    <property type="evidence" value="ECO:0007669"/>
    <property type="project" value="TreeGrafter"/>
</dbReference>
<dbReference type="SUPFAM" id="SSF52210">
    <property type="entry name" value="Succinyl-CoA synthetase domains"/>
    <property type="match status" value="2"/>
</dbReference>
<dbReference type="PANTHER" id="PTHR11117">
    <property type="entry name" value="SUCCINYL-COA LIGASE SUBUNIT ALPHA"/>
    <property type="match status" value="1"/>
</dbReference>
<evidence type="ECO:0000259" key="1">
    <source>
        <dbReference type="Pfam" id="PF00549"/>
    </source>
</evidence>
<dbReference type="Proteomes" id="UP000316541">
    <property type="component" value="Unassembled WGS sequence"/>
</dbReference>
<evidence type="ECO:0000313" key="3">
    <source>
        <dbReference type="EMBL" id="TQS19059.1"/>
    </source>
</evidence>
<dbReference type="Gene3D" id="3.40.50.261">
    <property type="entry name" value="Succinyl-CoA synthetase domains"/>
    <property type="match status" value="2"/>
</dbReference>
<feature type="domain" description="ATP-citrate synthase/succinyl-CoA ligase C-terminal" evidence="1">
    <location>
        <begin position="350"/>
        <end position="503"/>
    </location>
</feature>
<dbReference type="Pfam" id="PF00549">
    <property type="entry name" value="Ligase_CoA"/>
    <property type="match status" value="1"/>
</dbReference>